<dbReference type="Proteomes" id="UP000198848">
    <property type="component" value="Unassembled WGS sequence"/>
</dbReference>
<accession>A0A1H1AJK4</accession>
<gene>
    <name evidence="1" type="ORF">SAMN04489842_0717</name>
</gene>
<evidence type="ECO:0000313" key="2">
    <source>
        <dbReference type="Proteomes" id="UP000198848"/>
    </source>
</evidence>
<sequence length="232" mass="26174">MQVLIVDQCSSDKKGKTRYEPVNTETIDSTPRTELVQQDDVYVEPADQLYEGRQQQRISDAVTRFEEAGDDVDRVFISAGFGVVDASESLPLYDVTFSDMTTAEVDERAKQLEIYDDLRDRISDNAYDIIFFALGSDYYRSAQIDDLVSLIPEETFIVLFNSEDLATEYENAVSVSARTTDAKEYGTIVIALKGEFIENFALHRENGNTPTNVSEIERYCTVDPNQSGLSDY</sequence>
<protein>
    <submittedName>
        <fullName evidence="1">Uncharacterized protein</fullName>
    </submittedName>
</protein>
<dbReference type="EMBL" id="FNLC01000001">
    <property type="protein sequence ID" value="SDQ39868.1"/>
    <property type="molecule type" value="Genomic_DNA"/>
</dbReference>
<organism evidence="1 2">
    <name type="scientific">Natronobacterium texcoconense</name>
    <dbReference type="NCBI Taxonomy" id="1095778"/>
    <lineage>
        <taxon>Archaea</taxon>
        <taxon>Methanobacteriati</taxon>
        <taxon>Methanobacteriota</taxon>
        <taxon>Stenosarchaea group</taxon>
        <taxon>Halobacteria</taxon>
        <taxon>Halobacteriales</taxon>
        <taxon>Natrialbaceae</taxon>
        <taxon>Natronobacterium</taxon>
    </lineage>
</organism>
<dbReference type="STRING" id="1095778.SAMN04489842_0717"/>
<dbReference type="RefSeq" id="WP_090377449.1">
    <property type="nucleotide sequence ID" value="NZ_FNLC01000001.1"/>
</dbReference>
<dbReference type="OrthoDB" id="303487at2157"/>
<keyword evidence="2" id="KW-1185">Reference proteome</keyword>
<reference evidence="2" key="1">
    <citation type="submission" date="2016-10" db="EMBL/GenBank/DDBJ databases">
        <authorList>
            <person name="Varghese N."/>
            <person name="Submissions S."/>
        </authorList>
    </citation>
    <scope>NUCLEOTIDE SEQUENCE [LARGE SCALE GENOMIC DNA]</scope>
    <source>
        <strain evidence="2">DSM 24767</strain>
    </source>
</reference>
<name>A0A1H1AJK4_NATTX</name>
<evidence type="ECO:0000313" key="1">
    <source>
        <dbReference type="EMBL" id="SDQ39868.1"/>
    </source>
</evidence>
<proteinExistence type="predicted"/>
<dbReference type="AlphaFoldDB" id="A0A1H1AJK4"/>